<dbReference type="Pfam" id="PF05345">
    <property type="entry name" value="He_PIG"/>
    <property type="match status" value="1"/>
</dbReference>
<comment type="caution">
    <text evidence="1">The sequence shown here is derived from an EMBL/GenBank/DDBJ whole genome shotgun (WGS) entry which is preliminary data.</text>
</comment>
<keyword evidence="2" id="KW-1185">Reference proteome</keyword>
<organism evidence="1 2">
    <name type="scientific">Streptomyces rubellomurinus (strain ATCC 31215)</name>
    <dbReference type="NCBI Taxonomy" id="359131"/>
    <lineage>
        <taxon>Bacteria</taxon>
        <taxon>Bacillati</taxon>
        <taxon>Actinomycetota</taxon>
        <taxon>Actinomycetes</taxon>
        <taxon>Kitasatosporales</taxon>
        <taxon>Streptomycetaceae</taxon>
        <taxon>Streptomyces</taxon>
    </lineage>
</organism>
<proteinExistence type="predicted"/>
<dbReference type="EMBL" id="JZKH01000354">
    <property type="protein sequence ID" value="KJS57678.1"/>
    <property type="molecule type" value="Genomic_DNA"/>
</dbReference>
<feature type="non-terminal residue" evidence="1">
    <location>
        <position position="1"/>
    </location>
</feature>
<dbReference type="Gene3D" id="2.60.40.10">
    <property type="entry name" value="Immunoglobulins"/>
    <property type="match status" value="1"/>
</dbReference>
<reference evidence="1 2" key="1">
    <citation type="submission" date="2015-02" db="EMBL/GenBank/DDBJ databases">
        <authorList>
            <person name="Ju K.-S."/>
            <person name="Doroghazi J.R."/>
            <person name="Metcalf W."/>
        </authorList>
    </citation>
    <scope>NUCLEOTIDE SEQUENCE [LARGE SCALE GENOMIC DNA]</scope>
    <source>
        <strain evidence="1 2">ATCC 31215</strain>
    </source>
</reference>
<evidence type="ECO:0008006" key="3">
    <source>
        <dbReference type="Google" id="ProtNLM"/>
    </source>
</evidence>
<protein>
    <recommendedName>
        <fullName evidence="3">Dystroglycan-type cadherin-like domain-containing protein</fullName>
    </recommendedName>
</protein>
<sequence>NQSTAVGGSVNLQIKASGGTAPLSYSASGLPAGLSINASTGVISGTASTAGSSNVTVTVKDNAGKTGSASFTWAVTGGGGGTCTPAQLLGNQGFETGTAAPWTASSGVVDN</sequence>
<evidence type="ECO:0000313" key="2">
    <source>
        <dbReference type="Proteomes" id="UP000033699"/>
    </source>
</evidence>
<dbReference type="GO" id="GO:0016020">
    <property type="term" value="C:membrane"/>
    <property type="evidence" value="ECO:0007669"/>
    <property type="project" value="InterPro"/>
</dbReference>
<evidence type="ECO:0000313" key="1">
    <source>
        <dbReference type="EMBL" id="KJS57678.1"/>
    </source>
</evidence>
<dbReference type="RefSeq" id="WP_045706323.1">
    <property type="nucleotide sequence ID" value="NZ_JZKH01000354.1"/>
</dbReference>
<dbReference type="PATRIC" id="fig|359131.3.peg.4422"/>
<dbReference type="GO" id="GO:0005975">
    <property type="term" value="P:carbohydrate metabolic process"/>
    <property type="evidence" value="ECO:0007669"/>
    <property type="project" value="UniProtKB-ARBA"/>
</dbReference>
<name>A0A0F2T3A3_STRR3</name>
<dbReference type="SUPFAM" id="SSF49313">
    <property type="entry name" value="Cadherin-like"/>
    <property type="match status" value="1"/>
</dbReference>
<dbReference type="AlphaFoldDB" id="A0A0F2T3A3"/>
<dbReference type="InterPro" id="IPR015919">
    <property type="entry name" value="Cadherin-like_sf"/>
</dbReference>
<feature type="non-terminal residue" evidence="1">
    <location>
        <position position="111"/>
    </location>
</feature>
<dbReference type="Proteomes" id="UP000033699">
    <property type="component" value="Unassembled WGS sequence"/>
</dbReference>
<dbReference type="GO" id="GO:0005509">
    <property type="term" value="F:calcium ion binding"/>
    <property type="evidence" value="ECO:0007669"/>
    <property type="project" value="InterPro"/>
</dbReference>
<dbReference type="InterPro" id="IPR013783">
    <property type="entry name" value="Ig-like_fold"/>
</dbReference>
<accession>A0A0F2T3A3</accession>
<gene>
    <name evidence="1" type="ORF">VM95_38175</name>
</gene>